<keyword evidence="2" id="KW-0472">Membrane</keyword>
<comment type="caution">
    <text evidence="3">The sequence shown here is derived from an EMBL/GenBank/DDBJ whole genome shotgun (WGS) entry which is preliminary data.</text>
</comment>
<keyword evidence="2" id="KW-1133">Transmembrane helix</keyword>
<proteinExistence type="predicted"/>
<name>A0A016U065_9BILA</name>
<feature type="transmembrane region" description="Helical" evidence="2">
    <location>
        <begin position="12"/>
        <end position="34"/>
    </location>
</feature>
<dbReference type="Proteomes" id="UP000024635">
    <property type="component" value="Unassembled WGS sequence"/>
</dbReference>
<dbReference type="EMBL" id="JARK01001400">
    <property type="protein sequence ID" value="EYC08699.1"/>
    <property type="molecule type" value="Genomic_DNA"/>
</dbReference>
<evidence type="ECO:0000256" key="1">
    <source>
        <dbReference type="SAM" id="MobiDB-lite"/>
    </source>
</evidence>
<keyword evidence="2" id="KW-0812">Transmembrane</keyword>
<accession>A0A016U065</accession>
<protein>
    <submittedName>
        <fullName evidence="3">Uncharacterized protein</fullName>
    </submittedName>
</protein>
<dbReference type="OrthoDB" id="5899367at2759"/>
<evidence type="ECO:0000313" key="3">
    <source>
        <dbReference type="EMBL" id="EYC08699.1"/>
    </source>
</evidence>
<feature type="region of interest" description="Disordered" evidence="1">
    <location>
        <begin position="73"/>
        <end position="97"/>
    </location>
</feature>
<keyword evidence="4" id="KW-1185">Reference proteome</keyword>
<organism evidence="3 4">
    <name type="scientific">Ancylostoma ceylanicum</name>
    <dbReference type="NCBI Taxonomy" id="53326"/>
    <lineage>
        <taxon>Eukaryota</taxon>
        <taxon>Metazoa</taxon>
        <taxon>Ecdysozoa</taxon>
        <taxon>Nematoda</taxon>
        <taxon>Chromadorea</taxon>
        <taxon>Rhabditida</taxon>
        <taxon>Rhabditina</taxon>
        <taxon>Rhabditomorpha</taxon>
        <taxon>Strongyloidea</taxon>
        <taxon>Ancylostomatidae</taxon>
        <taxon>Ancylostomatinae</taxon>
        <taxon>Ancylostoma</taxon>
    </lineage>
</organism>
<evidence type="ECO:0000313" key="4">
    <source>
        <dbReference type="Proteomes" id="UP000024635"/>
    </source>
</evidence>
<feature type="compositionally biased region" description="Polar residues" evidence="1">
    <location>
        <begin position="73"/>
        <end position="89"/>
    </location>
</feature>
<evidence type="ECO:0000256" key="2">
    <source>
        <dbReference type="SAM" id="Phobius"/>
    </source>
</evidence>
<gene>
    <name evidence="3" type="primary">Acey_s0064.g3485</name>
    <name evidence="3" type="ORF">Y032_0064g3485</name>
</gene>
<reference evidence="4" key="1">
    <citation type="journal article" date="2015" name="Nat. Genet.">
        <title>The genome and transcriptome of the zoonotic hookworm Ancylostoma ceylanicum identify infection-specific gene families.</title>
        <authorList>
            <person name="Schwarz E.M."/>
            <person name="Hu Y."/>
            <person name="Antoshechkin I."/>
            <person name="Miller M.M."/>
            <person name="Sternberg P.W."/>
            <person name="Aroian R.V."/>
        </authorList>
    </citation>
    <scope>NUCLEOTIDE SEQUENCE</scope>
    <source>
        <strain evidence="4">HY135</strain>
    </source>
</reference>
<sequence>MYLQESPQFAGYRLAANVTPFAWFLLPIITITHVKVQEKNRRRRIIGLVAIKASGREGSMNYSTMLSQQWRIGTRNEGTGSNRRPSVVNTPERYKTC</sequence>
<dbReference type="AlphaFoldDB" id="A0A016U065"/>